<accession>A0ABV0YA24</accession>
<gene>
    <name evidence="1" type="ORF">AMECASPLE_004795</name>
</gene>
<organism evidence="1 2">
    <name type="scientific">Ameca splendens</name>
    <dbReference type="NCBI Taxonomy" id="208324"/>
    <lineage>
        <taxon>Eukaryota</taxon>
        <taxon>Metazoa</taxon>
        <taxon>Chordata</taxon>
        <taxon>Craniata</taxon>
        <taxon>Vertebrata</taxon>
        <taxon>Euteleostomi</taxon>
        <taxon>Actinopterygii</taxon>
        <taxon>Neopterygii</taxon>
        <taxon>Teleostei</taxon>
        <taxon>Neoteleostei</taxon>
        <taxon>Acanthomorphata</taxon>
        <taxon>Ovalentaria</taxon>
        <taxon>Atherinomorphae</taxon>
        <taxon>Cyprinodontiformes</taxon>
        <taxon>Goodeidae</taxon>
        <taxon>Ameca</taxon>
    </lineage>
</organism>
<comment type="caution">
    <text evidence="1">The sequence shown here is derived from an EMBL/GenBank/DDBJ whole genome shotgun (WGS) entry which is preliminary data.</text>
</comment>
<evidence type="ECO:0000313" key="1">
    <source>
        <dbReference type="EMBL" id="MEQ2290602.1"/>
    </source>
</evidence>
<evidence type="ECO:0000313" key="2">
    <source>
        <dbReference type="Proteomes" id="UP001469553"/>
    </source>
</evidence>
<keyword evidence="2" id="KW-1185">Reference proteome</keyword>
<dbReference type="Proteomes" id="UP001469553">
    <property type="component" value="Unassembled WGS sequence"/>
</dbReference>
<protein>
    <submittedName>
        <fullName evidence="1">Uncharacterized protein</fullName>
    </submittedName>
</protein>
<dbReference type="EMBL" id="JAHRIP010028423">
    <property type="protein sequence ID" value="MEQ2290602.1"/>
    <property type="molecule type" value="Genomic_DNA"/>
</dbReference>
<reference evidence="1 2" key="1">
    <citation type="submission" date="2021-06" db="EMBL/GenBank/DDBJ databases">
        <authorList>
            <person name="Palmer J.M."/>
        </authorList>
    </citation>
    <scope>NUCLEOTIDE SEQUENCE [LARGE SCALE GENOMIC DNA]</scope>
    <source>
        <strain evidence="1 2">AS_MEX2019</strain>
        <tissue evidence="1">Muscle</tissue>
    </source>
</reference>
<sequence length="116" mass="12182">MLSNDTASACIHPTGPCLPAVDVYTGLLCPHSVPVFTSVQANEHGAEPSRAELRQGERKWSFVNEGSGGGQKTNFTTLFLQPASIFLSATKGGLRRSDTGPAGAEEPQSCCAIEAF</sequence>
<name>A0ABV0YA24_9TELE</name>
<proteinExistence type="predicted"/>